<evidence type="ECO:0000313" key="8">
    <source>
        <dbReference type="EMBL" id="VUZ83858.1"/>
    </source>
</evidence>
<dbReference type="HAMAP" id="MF_00839">
    <property type="entry name" value="HPF"/>
    <property type="match status" value="1"/>
</dbReference>
<sequence length="183" mass="20832">MQITITARNLEITEPLKRYAEEKIARLQKFVNQITSVHIILSVEKHRQIAEVTLHVREHTIRGEESSADLYSAIDLVADKIERQILRYKEKIVDHSGRGLGRSAELAESEEPTPAESESFPEDGPRIVRTKRFAMKPLSPDEAAVHMGLLGHTFFVFRNAQTQEVNVLYRRRDGDYGLIEPAG</sequence>
<dbReference type="Gene3D" id="3.30.505.50">
    <property type="entry name" value="Sigma 54 modulation/S30EA ribosomal protein, C-terminal domain"/>
    <property type="match status" value="1"/>
</dbReference>
<evidence type="ECO:0000256" key="5">
    <source>
        <dbReference type="HAMAP-Rule" id="MF_00839"/>
    </source>
</evidence>
<keyword evidence="1 5" id="KW-0810">Translation regulation</keyword>
<dbReference type="GO" id="GO:0022627">
    <property type="term" value="C:cytosolic small ribosomal subunit"/>
    <property type="evidence" value="ECO:0007669"/>
    <property type="project" value="TreeGrafter"/>
</dbReference>
<dbReference type="GO" id="GO:0043024">
    <property type="term" value="F:ribosomal small subunit binding"/>
    <property type="evidence" value="ECO:0007669"/>
    <property type="project" value="TreeGrafter"/>
</dbReference>
<dbReference type="InterPro" id="IPR050574">
    <property type="entry name" value="HPF/YfiA_ribosome-assoc"/>
</dbReference>
<comment type="similarity">
    <text evidence="5">Belongs to the HPF/YfiA ribosome-associated protein family. Long HPF subfamily.</text>
</comment>
<dbReference type="InterPro" id="IPR034694">
    <property type="entry name" value="HPF_long/plastid"/>
</dbReference>
<dbReference type="PANTHER" id="PTHR33231">
    <property type="entry name" value="30S RIBOSOMAL PROTEIN"/>
    <property type="match status" value="1"/>
</dbReference>
<keyword evidence="9" id="KW-1185">Reference proteome</keyword>
<dbReference type="GO" id="GO:0045900">
    <property type="term" value="P:negative regulation of translational elongation"/>
    <property type="evidence" value="ECO:0007669"/>
    <property type="project" value="TreeGrafter"/>
</dbReference>
<evidence type="ECO:0000256" key="1">
    <source>
        <dbReference type="ARBA" id="ARBA00022845"/>
    </source>
</evidence>
<feature type="region of interest" description="Disordered" evidence="6">
    <location>
        <begin position="99"/>
        <end position="124"/>
    </location>
</feature>
<dbReference type="InterPro" id="IPR038416">
    <property type="entry name" value="Ribosom_S30AE_C_sf"/>
</dbReference>
<dbReference type="InterPro" id="IPR032528">
    <property type="entry name" value="Ribosom_S30AE_C"/>
</dbReference>
<dbReference type="CDD" id="cd00552">
    <property type="entry name" value="RaiA"/>
    <property type="match status" value="1"/>
</dbReference>
<name>A0A564ZH37_9BACT</name>
<gene>
    <name evidence="8" type="primary">yvyD</name>
    <name evidence="5" type="synonym">hpf</name>
    <name evidence="8" type="ORF">MELA_00216</name>
</gene>
<comment type="subcellular location">
    <subcellularLocation>
        <location evidence="5">Cytoplasm</location>
    </subcellularLocation>
</comment>
<feature type="domain" description="Sigma 54 modulation/S30EA ribosomal protein C-terminal" evidence="7">
    <location>
        <begin position="123"/>
        <end position="178"/>
    </location>
</feature>
<dbReference type="Pfam" id="PF02482">
    <property type="entry name" value="Ribosomal_S30AE"/>
    <property type="match status" value="1"/>
</dbReference>
<organism evidence="8 9">
    <name type="scientific">Candidatus Methylomirabilis lanthanidiphila</name>
    <dbReference type="NCBI Taxonomy" id="2211376"/>
    <lineage>
        <taxon>Bacteria</taxon>
        <taxon>Candidatus Methylomirabilota</taxon>
        <taxon>Candidatus Methylomirabilia</taxon>
        <taxon>Candidatus Methylomirabilales</taxon>
        <taxon>Candidatus Methylomirabilaceae</taxon>
        <taxon>Candidatus Methylomirabilis</taxon>
    </lineage>
</organism>
<comment type="similarity">
    <text evidence="2">Belongs to the HPF/YfiA ribosome-associated protein family. Short HPF subfamily.</text>
</comment>
<reference evidence="8 9" key="1">
    <citation type="submission" date="2019-07" db="EMBL/GenBank/DDBJ databases">
        <authorList>
            <person name="Cremers G."/>
        </authorList>
    </citation>
    <scope>NUCLEOTIDE SEQUENCE [LARGE SCALE GENOMIC DNA]</scope>
</reference>
<evidence type="ECO:0000259" key="7">
    <source>
        <dbReference type="Pfam" id="PF16321"/>
    </source>
</evidence>
<dbReference type="InterPro" id="IPR036567">
    <property type="entry name" value="RHF-like"/>
</dbReference>
<dbReference type="Gene3D" id="3.30.160.100">
    <property type="entry name" value="Ribosome hibernation promotion factor-like"/>
    <property type="match status" value="1"/>
</dbReference>
<dbReference type="SUPFAM" id="SSF69754">
    <property type="entry name" value="Ribosome binding protein Y (YfiA homologue)"/>
    <property type="match status" value="1"/>
</dbReference>
<evidence type="ECO:0000256" key="3">
    <source>
        <dbReference type="ARBA" id="ARBA00038695"/>
    </source>
</evidence>
<dbReference type="Proteomes" id="UP000334340">
    <property type="component" value="Unassembled WGS sequence"/>
</dbReference>
<dbReference type="EMBL" id="CABIKM010000003">
    <property type="protein sequence ID" value="VUZ83858.1"/>
    <property type="molecule type" value="Genomic_DNA"/>
</dbReference>
<accession>A0A564ZH37</accession>
<dbReference type="InterPro" id="IPR003489">
    <property type="entry name" value="RHF/RaiA"/>
</dbReference>
<dbReference type="AlphaFoldDB" id="A0A564ZH37"/>
<protein>
    <recommendedName>
        <fullName evidence="4 5">Ribosome hibernation promoting factor</fullName>
        <shortName evidence="5">HPF</shortName>
    </recommendedName>
</protein>
<comment type="subunit">
    <text evidence="5">Interacts with 100S ribosomes.</text>
</comment>
<dbReference type="FunFam" id="3.30.160.100:FF:000001">
    <property type="entry name" value="Ribosome hibernation promoting factor"/>
    <property type="match status" value="1"/>
</dbReference>
<comment type="function">
    <text evidence="5">Required for dimerization of active 70S ribosomes into 100S ribosomes in stationary phase; 100S ribosomes are translationally inactive and sometimes present during exponential growth.</text>
</comment>
<dbReference type="NCBIfam" id="TIGR00741">
    <property type="entry name" value="yfiA"/>
    <property type="match status" value="1"/>
</dbReference>
<evidence type="ECO:0000313" key="9">
    <source>
        <dbReference type="Proteomes" id="UP000334340"/>
    </source>
</evidence>
<keyword evidence="5" id="KW-0963">Cytoplasm</keyword>
<evidence type="ECO:0000256" key="6">
    <source>
        <dbReference type="SAM" id="MobiDB-lite"/>
    </source>
</evidence>
<dbReference type="PANTHER" id="PTHR33231:SF1">
    <property type="entry name" value="30S RIBOSOMAL PROTEIN"/>
    <property type="match status" value="1"/>
</dbReference>
<evidence type="ECO:0000256" key="4">
    <source>
        <dbReference type="ARBA" id="ARBA00041148"/>
    </source>
</evidence>
<proteinExistence type="inferred from homology"/>
<comment type="subunit">
    <text evidence="3">Associates exclusively with 100S ribosomes, which are dimers of 70S ribosomes.</text>
</comment>
<evidence type="ECO:0000256" key="2">
    <source>
        <dbReference type="ARBA" id="ARBA00038434"/>
    </source>
</evidence>
<dbReference type="Pfam" id="PF16321">
    <property type="entry name" value="Ribosom_S30AE_C"/>
    <property type="match status" value="1"/>
</dbReference>